<proteinExistence type="predicted"/>
<organism evidence="2 3">
    <name type="scientific">Nonomuraea harbinensis</name>
    <dbReference type="NCBI Taxonomy" id="1286938"/>
    <lineage>
        <taxon>Bacteria</taxon>
        <taxon>Bacillati</taxon>
        <taxon>Actinomycetota</taxon>
        <taxon>Actinomycetes</taxon>
        <taxon>Streptosporangiales</taxon>
        <taxon>Streptosporangiaceae</taxon>
        <taxon>Nonomuraea</taxon>
    </lineage>
</organism>
<sequence length="77" mass="8344">MNEGRFRRAQQDGVVAADADLDVLIDLMAGAVTYRDPQPDPPTPPRCCATSPPGRHRRPRVDGTTSPTSLRDDGDLT</sequence>
<evidence type="ECO:0000313" key="2">
    <source>
        <dbReference type="EMBL" id="MFC5818666.1"/>
    </source>
</evidence>
<evidence type="ECO:0000313" key="3">
    <source>
        <dbReference type="Proteomes" id="UP001596096"/>
    </source>
</evidence>
<name>A0ABW1C1U5_9ACTN</name>
<comment type="caution">
    <text evidence="2">The sequence shown here is derived from an EMBL/GenBank/DDBJ whole genome shotgun (WGS) entry which is preliminary data.</text>
</comment>
<accession>A0ABW1C1U5</accession>
<feature type="region of interest" description="Disordered" evidence="1">
    <location>
        <begin position="34"/>
        <end position="77"/>
    </location>
</feature>
<dbReference type="EMBL" id="JBHSNW010000014">
    <property type="protein sequence ID" value="MFC5818666.1"/>
    <property type="molecule type" value="Genomic_DNA"/>
</dbReference>
<gene>
    <name evidence="2" type="ORF">ACFPUY_26485</name>
</gene>
<keyword evidence="3" id="KW-1185">Reference proteome</keyword>
<protein>
    <recommendedName>
        <fullName evidence="4">Tetracyclin repressor-like C-terminal domain-containing protein</fullName>
    </recommendedName>
</protein>
<dbReference type="Proteomes" id="UP001596096">
    <property type="component" value="Unassembled WGS sequence"/>
</dbReference>
<reference evidence="3" key="1">
    <citation type="journal article" date="2019" name="Int. J. Syst. Evol. Microbiol.">
        <title>The Global Catalogue of Microorganisms (GCM) 10K type strain sequencing project: providing services to taxonomists for standard genome sequencing and annotation.</title>
        <authorList>
            <consortium name="The Broad Institute Genomics Platform"/>
            <consortium name="The Broad Institute Genome Sequencing Center for Infectious Disease"/>
            <person name="Wu L."/>
            <person name="Ma J."/>
        </authorList>
    </citation>
    <scope>NUCLEOTIDE SEQUENCE [LARGE SCALE GENOMIC DNA]</scope>
    <source>
        <strain evidence="3">CGMCC 4.7106</strain>
    </source>
</reference>
<evidence type="ECO:0008006" key="4">
    <source>
        <dbReference type="Google" id="ProtNLM"/>
    </source>
</evidence>
<dbReference type="RefSeq" id="WP_219547198.1">
    <property type="nucleotide sequence ID" value="NZ_JAHKRN010000031.1"/>
</dbReference>
<evidence type="ECO:0000256" key="1">
    <source>
        <dbReference type="SAM" id="MobiDB-lite"/>
    </source>
</evidence>